<dbReference type="RefSeq" id="WP_102755992.1">
    <property type="nucleotide sequence ID" value="NZ_CP025791.1"/>
</dbReference>
<reference evidence="1 2" key="1">
    <citation type="submission" date="2018-01" db="EMBL/GenBank/DDBJ databases">
        <title>Complete genome sequence of Flavivirga eckloniae ECD14 isolated from seaweed Ecklonia cava.</title>
        <authorList>
            <person name="Lee J.H."/>
            <person name="Baik K.S."/>
            <person name="Seong C.N."/>
        </authorList>
    </citation>
    <scope>NUCLEOTIDE SEQUENCE [LARGE SCALE GENOMIC DNA]</scope>
    <source>
        <strain evidence="1 2">ECD14</strain>
    </source>
</reference>
<dbReference type="OrthoDB" id="1457159at2"/>
<accession>A0A2K9PRY6</accession>
<evidence type="ECO:0000313" key="2">
    <source>
        <dbReference type="Proteomes" id="UP000235826"/>
    </source>
</evidence>
<dbReference type="AlphaFoldDB" id="A0A2K9PRY6"/>
<protein>
    <submittedName>
        <fullName evidence="1">Uncharacterized protein</fullName>
    </submittedName>
</protein>
<sequence length="118" mass="13366">MEKTEAYISPDDIVLPPYTTIVKLMALLNQSGLADNVVKHCITGLKVIIVIRINKSYNNGTDLLARKEFDEFYDKFPALYFNNRDSISPIMIVENIHQCIKADKIICVDSKSQKSISN</sequence>
<evidence type="ECO:0000313" key="1">
    <source>
        <dbReference type="EMBL" id="AUP79337.1"/>
    </source>
</evidence>
<proteinExistence type="predicted"/>
<dbReference type="EMBL" id="CP025791">
    <property type="protein sequence ID" value="AUP79337.1"/>
    <property type="molecule type" value="Genomic_DNA"/>
</dbReference>
<gene>
    <name evidence="1" type="ORF">C1H87_11710</name>
</gene>
<keyword evidence="2" id="KW-1185">Reference proteome</keyword>
<dbReference type="Proteomes" id="UP000235826">
    <property type="component" value="Chromosome"/>
</dbReference>
<dbReference type="KEGG" id="fek:C1H87_11710"/>
<name>A0A2K9PRY6_9FLAO</name>
<organism evidence="1 2">
    <name type="scientific">Flavivirga eckloniae</name>
    <dbReference type="NCBI Taxonomy" id="1803846"/>
    <lineage>
        <taxon>Bacteria</taxon>
        <taxon>Pseudomonadati</taxon>
        <taxon>Bacteroidota</taxon>
        <taxon>Flavobacteriia</taxon>
        <taxon>Flavobacteriales</taxon>
        <taxon>Flavobacteriaceae</taxon>
        <taxon>Flavivirga</taxon>
    </lineage>
</organism>